<evidence type="ECO:0000313" key="3">
    <source>
        <dbReference type="EMBL" id="MBD1372483.1"/>
    </source>
</evidence>
<evidence type="ECO:0000313" key="4">
    <source>
        <dbReference type="Proteomes" id="UP000661691"/>
    </source>
</evidence>
<dbReference type="PANTHER" id="PTHR34477:SF1">
    <property type="entry name" value="UPF0213 PROTEIN YHBQ"/>
    <property type="match status" value="1"/>
</dbReference>
<feature type="domain" description="GIY-YIG" evidence="2">
    <location>
        <begin position="2"/>
        <end position="77"/>
    </location>
</feature>
<dbReference type="InterPro" id="IPR050190">
    <property type="entry name" value="UPF0213_domain"/>
</dbReference>
<dbReference type="AlphaFoldDB" id="A0A926NFQ5"/>
<comment type="caution">
    <text evidence="3">The sequence shown here is derived from an EMBL/GenBank/DDBJ whole genome shotgun (WGS) entry which is preliminary data.</text>
</comment>
<dbReference type="PANTHER" id="PTHR34477">
    <property type="entry name" value="UPF0213 PROTEIN YHBQ"/>
    <property type="match status" value="1"/>
</dbReference>
<name>A0A926NFQ5_9BACL</name>
<proteinExistence type="inferred from homology"/>
<dbReference type="Gene3D" id="3.40.1440.10">
    <property type="entry name" value="GIY-YIG endonuclease"/>
    <property type="match status" value="1"/>
</dbReference>
<dbReference type="Pfam" id="PF01541">
    <property type="entry name" value="GIY-YIG"/>
    <property type="match status" value="1"/>
</dbReference>
<dbReference type="PROSITE" id="PS50164">
    <property type="entry name" value="GIY_YIG"/>
    <property type="match status" value="1"/>
</dbReference>
<gene>
    <name evidence="3" type="ORF">IC620_08945</name>
</gene>
<dbReference type="CDD" id="cd10456">
    <property type="entry name" value="GIY-YIG_UPF0213"/>
    <property type="match status" value="1"/>
</dbReference>
<dbReference type="SUPFAM" id="SSF82771">
    <property type="entry name" value="GIY-YIG endonuclease"/>
    <property type="match status" value="1"/>
</dbReference>
<sequence length="93" mass="10989">MGKYVVYILECRDGTYYTGITNHLDKRLEKHQAGKGAKYTRGRTPVQLRYLEWVENKSEALQREYKIKKMSRYKKQILIKSLGVLQNGYTITK</sequence>
<dbReference type="InterPro" id="IPR035901">
    <property type="entry name" value="GIY-YIG_endonuc_sf"/>
</dbReference>
<keyword evidence="4" id="KW-1185">Reference proteome</keyword>
<dbReference type="EMBL" id="JACXAH010000010">
    <property type="protein sequence ID" value="MBD1372483.1"/>
    <property type="molecule type" value="Genomic_DNA"/>
</dbReference>
<organism evidence="3 4">
    <name type="scientific">Polycladospora coralii</name>
    <dbReference type="NCBI Taxonomy" id="2771432"/>
    <lineage>
        <taxon>Bacteria</taxon>
        <taxon>Bacillati</taxon>
        <taxon>Bacillota</taxon>
        <taxon>Bacilli</taxon>
        <taxon>Bacillales</taxon>
        <taxon>Thermoactinomycetaceae</taxon>
        <taxon>Polycladospora</taxon>
    </lineage>
</organism>
<dbReference type="InterPro" id="IPR000305">
    <property type="entry name" value="GIY-YIG_endonuc"/>
</dbReference>
<protein>
    <submittedName>
        <fullName evidence="3">GIY-YIG nuclease family protein</fullName>
    </submittedName>
</protein>
<reference evidence="3" key="1">
    <citation type="submission" date="2020-09" db="EMBL/GenBank/DDBJ databases">
        <title>A novel bacterium of genus Hazenella, isolated from South China Sea.</title>
        <authorList>
            <person name="Huang H."/>
            <person name="Mo K."/>
            <person name="Hu Y."/>
        </authorList>
    </citation>
    <scope>NUCLEOTIDE SEQUENCE</scope>
    <source>
        <strain evidence="3">IB182357</strain>
    </source>
</reference>
<dbReference type="RefSeq" id="WP_191140913.1">
    <property type="nucleotide sequence ID" value="NZ_JACXAG020000010.1"/>
</dbReference>
<evidence type="ECO:0000259" key="2">
    <source>
        <dbReference type="PROSITE" id="PS50164"/>
    </source>
</evidence>
<comment type="similarity">
    <text evidence="1">Belongs to the UPF0213 family.</text>
</comment>
<evidence type="ECO:0000256" key="1">
    <source>
        <dbReference type="ARBA" id="ARBA00007435"/>
    </source>
</evidence>
<accession>A0A926NFQ5</accession>
<dbReference type="SMART" id="SM00465">
    <property type="entry name" value="GIYc"/>
    <property type="match status" value="1"/>
</dbReference>
<dbReference type="Proteomes" id="UP000661691">
    <property type="component" value="Unassembled WGS sequence"/>
</dbReference>